<keyword evidence="9 13" id="KW-0256">Endoplasmic reticulum</keyword>
<dbReference type="EMBL" id="KN837138">
    <property type="protein sequence ID" value="KIJ41293.1"/>
    <property type="molecule type" value="Genomic_DNA"/>
</dbReference>
<evidence type="ECO:0000313" key="16">
    <source>
        <dbReference type="Proteomes" id="UP000054279"/>
    </source>
</evidence>
<feature type="chain" id="PRO_5002204171" description="GPI mannosyltransferase 1" evidence="14">
    <location>
        <begin position="32"/>
        <end position="427"/>
    </location>
</feature>
<dbReference type="EC" id="2.4.1.-" evidence="13"/>
<keyword evidence="6 13" id="KW-0328">Glycosyltransferase</keyword>
<dbReference type="InterPro" id="IPR007704">
    <property type="entry name" value="PIG-M"/>
</dbReference>
<keyword evidence="16" id="KW-1185">Reference proteome</keyword>
<feature type="transmembrane region" description="Helical" evidence="13">
    <location>
        <begin position="138"/>
        <end position="156"/>
    </location>
</feature>
<dbReference type="Pfam" id="PF05007">
    <property type="entry name" value="Mannosyl_trans"/>
    <property type="match status" value="1"/>
</dbReference>
<feature type="transmembrane region" description="Helical" evidence="13">
    <location>
        <begin position="192"/>
        <end position="211"/>
    </location>
</feature>
<evidence type="ECO:0000256" key="2">
    <source>
        <dbReference type="ARBA" id="ARBA00004687"/>
    </source>
</evidence>
<dbReference type="PANTHER" id="PTHR12886:SF0">
    <property type="entry name" value="GPI MANNOSYLTRANSFERASE 1"/>
    <property type="match status" value="1"/>
</dbReference>
<evidence type="ECO:0000256" key="1">
    <source>
        <dbReference type="ARBA" id="ARBA00004477"/>
    </source>
</evidence>
<dbReference type="OrthoDB" id="1741594at2759"/>
<feature type="transmembrane region" description="Helical" evidence="13">
    <location>
        <begin position="370"/>
        <end position="390"/>
    </location>
</feature>
<evidence type="ECO:0000256" key="12">
    <source>
        <dbReference type="ARBA" id="ARBA00025399"/>
    </source>
</evidence>
<dbReference type="GO" id="GO:0005789">
    <property type="term" value="C:endoplasmic reticulum membrane"/>
    <property type="evidence" value="ECO:0007669"/>
    <property type="project" value="UniProtKB-SubCell"/>
</dbReference>
<reference evidence="15 16" key="1">
    <citation type="submission" date="2014-06" db="EMBL/GenBank/DDBJ databases">
        <title>Evolutionary Origins and Diversification of the Mycorrhizal Mutualists.</title>
        <authorList>
            <consortium name="DOE Joint Genome Institute"/>
            <consortium name="Mycorrhizal Genomics Consortium"/>
            <person name="Kohler A."/>
            <person name="Kuo A."/>
            <person name="Nagy L.G."/>
            <person name="Floudas D."/>
            <person name="Copeland A."/>
            <person name="Barry K.W."/>
            <person name="Cichocki N."/>
            <person name="Veneault-Fourrey C."/>
            <person name="LaButti K."/>
            <person name="Lindquist E.A."/>
            <person name="Lipzen A."/>
            <person name="Lundell T."/>
            <person name="Morin E."/>
            <person name="Murat C."/>
            <person name="Riley R."/>
            <person name="Ohm R."/>
            <person name="Sun H."/>
            <person name="Tunlid A."/>
            <person name="Henrissat B."/>
            <person name="Grigoriev I.V."/>
            <person name="Hibbett D.S."/>
            <person name="Martin F."/>
        </authorList>
    </citation>
    <scope>NUCLEOTIDE SEQUENCE [LARGE SCALE GENOMIC DNA]</scope>
    <source>
        <strain evidence="15 16">SS14</strain>
    </source>
</reference>
<dbReference type="HOGENOM" id="CLU_024220_3_1_1"/>
<dbReference type="GO" id="GO:0004376">
    <property type="term" value="F:GPI mannosyltransferase activity"/>
    <property type="evidence" value="ECO:0007669"/>
    <property type="project" value="InterPro"/>
</dbReference>
<dbReference type="AlphaFoldDB" id="A0A0C9UE36"/>
<evidence type="ECO:0000256" key="4">
    <source>
        <dbReference type="ARBA" id="ARBA00013797"/>
    </source>
</evidence>
<gene>
    <name evidence="15" type="ORF">M422DRAFT_60476</name>
</gene>
<evidence type="ECO:0000256" key="14">
    <source>
        <dbReference type="SAM" id="SignalP"/>
    </source>
</evidence>
<dbReference type="Proteomes" id="UP000054279">
    <property type="component" value="Unassembled WGS sequence"/>
</dbReference>
<organism evidence="15 16">
    <name type="scientific">Sphaerobolus stellatus (strain SS14)</name>
    <dbReference type="NCBI Taxonomy" id="990650"/>
    <lineage>
        <taxon>Eukaryota</taxon>
        <taxon>Fungi</taxon>
        <taxon>Dikarya</taxon>
        <taxon>Basidiomycota</taxon>
        <taxon>Agaricomycotina</taxon>
        <taxon>Agaricomycetes</taxon>
        <taxon>Phallomycetidae</taxon>
        <taxon>Geastrales</taxon>
        <taxon>Sphaerobolaceae</taxon>
        <taxon>Sphaerobolus</taxon>
    </lineage>
</organism>
<evidence type="ECO:0000256" key="6">
    <source>
        <dbReference type="ARBA" id="ARBA00022676"/>
    </source>
</evidence>
<comment type="pathway">
    <text evidence="2 13">Glycolipid biosynthesis; glycosylphosphatidylinositol-anchor biosynthesis.</text>
</comment>
<feature type="transmembrane region" description="Helical" evidence="13">
    <location>
        <begin position="232"/>
        <end position="255"/>
    </location>
</feature>
<sequence length="427" mass="48150">MLAPTFSQILISSAVLRLALIIYSEYHDAHSVVKYTDVDYRVFTDAARFLLNREGTTGAMAQGVVASYVGVGDPYLRDTYRYTPLLALIITPNITLHPSFGKALFSICDLLVGAMLYNLFVTFPPRKTSDIASIRKHGLLWVSALWLFNPMVFTISTRGSSESVLGLLVIGTLFLVMKGHRRLAAIMFGFSVHWKIYPIIYGASILAYYGARSKDKERWTWLGPFSQLFSSAGLKFALLSASVLAVLTGTLYLIWGYPLLWHSYLYHLGRLDHRHNFSPYFYGTYLTYPGTAGQASHAFFASNPLSSFLPQMGLSLGSGFLLGGRSSELPVAWFVQTMIFVTFNKICTSQYFIWYMWFLPLVLPRLRLSLRDAILMMTTWIGTQALWLSFGYKLEFLGEQVYLPLWGASMLFLVANSWILAKIIESS</sequence>
<dbReference type="GO" id="GO:1990529">
    <property type="term" value="C:glycosylphosphatidylinositol-mannosyltransferase I complex"/>
    <property type="evidence" value="ECO:0007669"/>
    <property type="project" value="TreeGrafter"/>
</dbReference>
<feature type="transmembrane region" description="Helical" evidence="13">
    <location>
        <begin position="331"/>
        <end position="358"/>
    </location>
</feature>
<keyword evidence="10 13" id="KW-1133">Transmembrane helix</keyword>
<dbReference type="UniPathway" id="UPA00196"/>
<keyword evidence="5 13" id="KW-0337">GPI-anchor biosynthesis</keyword>
<proteinExistence type="inferred from homology"/>
<feature type="transmembrane region" description="Helical" evidence="13">
    <location>
        <begin position="103"/>
        <end position="123"/>
    </location>
</feature>
<comment type="function">
    <text evidence="12 13">Mannosyltransferase involved in glycosylphosphatidylinositol-anchor biosynthesis. Transfers the first alpha-1,4-mannose to GlcN-acyl-PI during GPI precursor assembly. Required for cell wall integrity.</text>
</comment>
<dbReference type="GO" id="GO:0051751">
    <property type="term" value="F:alpha-1,4-mannosyltransferase activity"/>
    <property type="evidence" value="ECO:0007669"/>
    <property type="project" value="InterPro"/>
</dbReference>
<comment type="similarity">
    <text evidence="3 13">Belongs to the PIGM family.</text>
</comment>
<feature type="signal peptide" evidence="14">
    <location>
        <begin position="1"/>
        <end position="31"/>
    </location>
</feature>
<evidence type="ECO:0000256" key="10">
    <source>
        <dbReference type="ARBA" id="ARBA00022989"/>
    </source>
</evidence>
<name>A0A0C9UE36_SPHS4</name>
<evidence type="ECO:0000256" key="13">
    <source>
        <dbReference type="RuleBase" id="RU365064"/>
    </source>
</evidence>
<keyword evidence="8 13" id="KW-0812">Transmembrane</keyword>
<keyword evidence="7 13" id="KW-0808">Transferase</keyword>
<keyword evidence="14" id="KW-0732">Signal</keyword>
<evidence type="ECO:0000256" key="7">
    <source>
        <dbReference type="ARBA" id="ARBA00022679"/>
    </source>
</evidence>
<evidence type="ECO:0000313" key="15">
    <source>
        <dbReference type="EMBL" id="KIJ41293.1"/>
    </source>
</evidence>
<evidence type="ECO:0000256" key="11">
    <source>
        <dbReference type="ARBA" id="ARBA00023136"/>
    </source>
</evidence>
<evidence type="ECO:0000256" key="5">
    <source>
        <dbReference type="ARBA" id="ARBA00022502"/>
    </source>
</evidence>
<evidence type="ECO:0000256" key="8">
    <source>
        <dbReference type="ARBA" id="ARBA00022692"/>
    </source>
</evidence>
<accession>A0A0C9UE36</accession>
<keyword evidence="11 13" id="KW-0472">Membrane</keyword>
<evidence type="ECO:0000256" key="9">
    <source>
        <dbReference type="ARBA" id="ARBA00022824"/>
    </source>
</evidence>
<protein>
    <recommendedName>
        <fullName evidence="4 13">GPI mannosyltransferase 1</fullName>
        <ecNumber evidence="13">2.4.1.-</ecNumber>
    </recommendedName>
    <alternativeName>
        <fullName evidence="13">GPI mannosyltransferase I</fullName>
    </alternativeName>
</protein>
<feature type="transmembrane region" description="Helical" evidence="13">
    <location>
        <begin position="402"/>
        <end position="421"/>
    </location>
</feature>
<dbReference type="GO" id="GO:0006506">
    <property type="term" value="P:GPI anchor biosynthetic process"/>
    <property type="evidence" value="ECO:0007669"/>
    <property type="project" value="UniProtKB-UniPathway"/>
</dbReference>
<feature type="transmembrane region" description="Helical" evidence="13">
    <location>
        <begin position="163"/>
        <end position="180"/>
    </location>
</feature>
<evidence type="ECO:0000256" key="3">
    <source>
        <dbReference type="ARBA" id="ARBA00011071"/>
    </source>
</evidence>
<dbReference type="PANTHER" id="PTHR12886">
    <property type="entry name" value="PIG-M MANNOSYLTRANSFERASE"/>
    <property type="match status" value="1"/>
</dbReference>
<comment type="subcellular location">
    <subcellularLocation>
        <location evidence="1 13">Endoplasmic reticulum membrane</location>
        <topology evidence="1 13">Multi-pass membrane protein</topology>
    </subcellularLocation>
</comment>